<comment type="similarity">
    <text evidence="14">Belongs to the class I-like SAM-binding methyltransferase superfamily. TRM11 methyltransferase family.</text>
</comment>
<keyword evidence="4 14" id="KW-0489">Methyltransferase</keyword>
<evidence type="ECO:0000256" key="13">
    <source>
        <dbReference type="ARBA" id="ARBA00075308"/>
    </source>
</evidence>
<dbReference type="GO" id="GO:0008033">
    <property type="term" value="P:tRNA processing"/>
    <property type="evidence" value="ECO:0007669"/>
    <property type="project" value="UniProtKB-UniRule"/>
</dbReference>
<dbReference type="InterPro" id="IPR002052">
    <property type="entry name" value="DNA_methylase_N6_adenine_CS"/>
</dbReference>
<keyword evidence="6 14" id="KW-0949">S-adenosyl-L-methionine</keyword>
<dbReference type="PROSITE" id="PS00092">
    <property type="entry name" value="N6_MTASE"/>
    <property type="match status" value="1"/>
</dbReference>
<keyword evidence="2" id="KW-0963">Cytoplasm</keyword>
<evidence type="ECO:0000256" key="10">
    <source>
        <dbReference type="ARBA" id="ARBA00056270"/>
    </source>
</evidence>
<keyword evidence="19" id="KW-1185">Reference proteome</keyword>
<evidence type="ECO:0000256" key="11">
    <source>
        <dbReference type="ARBA" id="ARBA00065434"/>
    </source>
</evidence>
<evidence type="ECO:0000256" key="3">
    <source>
        <dbReference type="ARBA" id="ARBA00022555"/>
    </source>
</evidence>
<dbReference type="GO" id="GO:0032259">
    <property type="term" value="P:methylation"/>
    <property type="evidence" value="ECO:0007669"/>
    <property type="project" value="UniProtKB-UniRule"/>
</dbReference>
<evidence type="ECO:0000256" key="5">
    <source>
        <dbReference type="ARBA" id="ARBA00022679"/>
    </source>
</evidence>
<keyword evidence="7 14" id="KW-0819">tRNA processing</keyword>
<dbReference type="PIRSF" id="PIRSF017259">
    <property type="entry name" value="tRNA_mtfrase_TRM11"/>
    <property type="match status" value="1"/>
</dbReference>
<reference evidence="18" key="2">
    <citation type="submission" date="2021-04" db="EMBL/GenBank/DDBJ databases">
        <title>Genome-wide patterns of bracovirus chromosomal integration into multiple host tissues during parasitism.</title>
        <authorList>
            <person name="Chebbi M.A.C."/>
        </authorList>
    </citation>
    <scope>NUCLEOTIDE SEQUENCE</scope>
    <source>
        <tissue evidence="18">Whole body</tissue>
    </source>
</reference>
<dbReference type="PANTHER" id="PTHR13370">
    <property type="entry name" value="RNA METHYLASE-RELATED"/>
    <property type="match status" value="1"/>
</dbReference>
<evidence type="ECO:0000256" key="14">
    <source>
        <dbReference type="PROSITE-ProRule" id="PRU00959"/>
    </source>
</evidence>
<comment type="catalytic activity">
    <reaction evidence="9">
        <text>guanosine(10) in tRNA + S-adenosyl-L-methionine = N(2)-methylguanosine(10) in tRNA + S-adenosyl-L-homocysteine + H(+)</text>
        <dbReference type="Rhea" id="RHEA:43128"/>
        <dbReference type="Rhea" id="RHEA-COMP:10355"/>
        <dbReference type="Rhea" id="RHEA-COMP:10357"/>
        <dbReference type="ChEBI" id="CHEBI:15378"/>
        <dbReference type="ChEBI" id="CHEBI:57856"/>
        <dbReference type="ChEBI" id="CHEBI:59789"/>
        <dbReference type="ChEBI" id="CHEBI:74269"/>
        <dbReference type="ChEBI" id="CHEBI:74481"/>
        <dbReference type="EC" id="2.1.1.214"/>
    </reaction>
    <physiologicalReaction direction="left-to-right" evidence="9">
        <dbReference type="Rhea" id="RHEA:43129"/>
    </physiologicalReaction>
</comment>
<organism evidence="18 19">
    <name type="scientific">Cotesia typhae</name>
    <dbReference type="NCBI Taxonomy" id="2053667"/>
    <lineage>
        <taxon>Eukaryota</taxon>
        <taxon>Metazoa</taxon>
        <taxon>Ecdysozoa</taxon>
        <taxon>Arthropoda</taxon>
        <taxon>Hexapoda</taxon>
        <taxon>Insecta</taxon>
        <taxon>Pterygota</taxon>
        <taxon>Neoptera</taxon>
        <taxon>Endopterygota</taxon>
        <taxon>Hymenoptera</taxon>
        <taxon>Apocrita</taxon>
        <taxon>Ichneumonoidea</taxon>
        <taxon>Braconidae</taxon>
        <taxon>Microgastrinae</taxon>
        <taxon>Cotesia</taxon>
    </lineage>
</organism>
<keyword evidence="5 14" id="KW-0808">Transferase</keyword>
<evidence type="ECO:0000259" key="16">
    <source>
        <dbReference type="Pfam" id="PF01170"/>
    </source>
</evidence>
<evidence type="ECO:0000313" key="19">
    <source>
        <dbReference type="Proteomes" id="UP000729913"/>
    </source>
</evidence>
<evidence type="ECO:0000256" key="15">
    <source>
        <dbReference type="SAM" id="MobiDB-lite"/>
    </source>
</evidence>
<evidence type="ECO:0000256" key="12">
    <source>
        <dbReference type="ARBA" id="ARBA00067484"/>
    </source>
</evidence>
<keyword evidence="8 14" id="KW-0694">RNA-binding</keyword>
<comment type="function">
    <text evidence="10">Catalytic subunit of the TRMT11-TRM112 methyltransferase complex, that specifically mediates the S-adenosyl-L-methionine-dependent N(2)-methylation of guanosine nucleotide at position 10 (m2G10) in tRNAs. This is one of the major tRNA (guanine-N(2))-methyltransferases.</text>
</comment>
<evidence type="ECO:0000313" key="18">
    <source>
        <dbReference type="EMBL" id="KAG8036313.1"/>
    </source>
</evidence>
<dbReference type="PANTHER" id="PTHR13370:SF3">
    <property type="entry name" value="TRNA (GUANINE(10)-N2)-METHYLTRANSFERASE HOMOLOG"/>
    <property type="match status" value="1"/>
</dbReference>
<dbReference type="EMBL" id="JAAOIC020000048">
    <property type="protein sequence ID" value="KAG8036313.1"/>
    <property type="molecule type" value="Genomic_DNA"/>
</dbReference>
<feature type="domain" description="Ribosomal RNA large subunit methyltransferase K/L-like methyltransferase" evidence="16">
    <location>
        <begin position="189"/>
        <end position="317"/>
    </location>
</feature>
<reference evidence="18" key="1">
    <citation type="submission" date="2020-03" db="EMBL/GenBank/DDBJ databases">
        <authorList>
            <person name="Chebbi M.A."/>
            <person name="Drezen J.M."/>
        </authorList>
    </citation>
    <scope>NUCLEOTIDE SEQUENCE</scope>
    <source>
        <tissue evidence="18">Whole body</tissue>
    </source>
</reference>
<comment type="caution">
    <text evidence="18">The sequence shown here is derived from an EMBL/GenBank/DDBJ whole genome shotgun (WGS) entry which is preliminary data.</text>
</comment>
<accession>A0A8J5QLV1</accession>
<evidence type="ECO:0000256" key="1">
    <source>
        <dbReference type="ARBA" id="ARBA00004496"/>
    </source>
</evidence>
<evidence type="ECO:0000256" key="4">
    <source>
        <dbReference type="ARBA" id="ARBA00022603"/>
    </source>
</evidence>
<evidence type="ECO:0000256" key="6">
    <source>
        <dbReference type="ARBA" id="ARBA00022691"/>
    </source>
</evidence>
<dbReference type="PROSITE" id="PS51627">
    <property type="entry name" value="SAM_MT_TRM11"/>
    <property type="match status" value="1"/>
</dbReference>
<evidence type="ECO:0000256" key="8">
    <source>
        <dbReference type="ARBA" id="ARBA00022884"/>
    </source>
</evidence>
<gene>
    <name evidence="18" type="ORF">G9C98_003636</name>
</gene>
<dbReference type="Pfam" id="PF01170">
    <property type="entry name" value="UPF0020"/>
    <property type="match status" value="1"/>
</dbReference>
<evidence type="ECO:0000256" key="7">
    <source>
        <dbReference type="ARBA" id="ARBA00022694"/>
    </source>
</evidence>
<comment type="subunit">
    <text evidence="11">Part of the heterodimeric TRMT11-TRM112 methyltransferase complex; this complex forms an active tRNA methyltransferase, where TRMT112 acts as an activator of the catalytic subunit TRMT11.</text>
</comment>
<dbReference type="InterPro" id="IPR016691">
    <property type="entry name" value="TRMT11"/>
</dbReference>
<dbReference type="InterPro" id="IPR059073">
    <property type="entry name" value="TRMT11_N"/>
</dbReference>
<comment type="subcellular location">
    <subcellularLocation>
        <location evidence="1">Cytoplasm</location>
    </subcellularLocation>
</comment>
<proteinExistence type="inferred from homology"/>
<dbReference type="GO" id="GO:0160102">
    <property type="term" value="F:tRNA (guanine(10)-N2)-methyltransferase activity"/>
    <property type="evidence" value="ECO:0007669"/>
    <property type="project" value="UniProtKB-EC"/>
</dbReference>
<sequence length="466" mass="53824">MSVLKKYLFWFAQEHVDFRVAEINSILSLFKIVSSKLKPTEALTHQPYWIVETDCEAIIKKIASRSVSIRFCIELWTQASDFSKFHESLRLHSNEKLSHYSHREKSFKIIVETFCKHFSQKEKVAKIETLNYLPFEGPVDLSNPDNSFYYIEYYGINSNNKSENPEKLFFGKWIADGQRNLIQKLSLKTRKFIGTTSMDPQLSLLMANQAQVKNGDIILDPFVGTGSLLVAAAQFGGYILGADIDFMMLHARTRPTRITQKTRSSDESVAANIKQYGKSSCYLDVVVSDFSKAMWKPQMRVDVIITDPPYGVREATERIGTVKKSPIIQENQVSTHIPSKIVYSLPLIFNDLLNFAVQHLVLNGKLVCWFPVYRECYSKEQLPSHPCLQMIANSEQILSIHASRRLLTYMKIREPCDDDVVNTLNILDFREMYFALRDETRKEKRTKQAIERATNKAKWEEQKKNK</sequence>
<evidence type="ECO:0000259" key="17">
    <source>
        <dbReference type="Pfam" id="PF25904"/>
    </source>
</evidence>
<evidence type="ECO:0000256" key="9">
    <source>
        <dbReference type="ARBA" id="ARBA00050985"/>
    </source>
</evidence>
<protein>
    <recommendedName>
        <fullName evidence="12">tRNA (guanine(10)-N(2))-methyltransferase TRMT11</fullName>
    </recommendedName>
    <alternativeName>
        <fullName evidence="13">tRNA methyltransferase 11 homolog</fullName>
    </alternativeName>
</protein>
<feature type="domain" description="tRNA (guanine(10)-N(2))-methyltransferase TRMT11 N-terminal" evidence="17">
    <location>
        <begin position="5"/>
        <end position="179"/>
    </location>
</feature>
<dbReference type="OrthoDB" id="296065at2759"/>
<dbReference type="InterPro" id="IPR000241">
    <property type="entry name" value="RlmKL-like_Mtase"/>
</dbReference>
<dbReference type="Proteomes" id="UP000729913">
    <property type="component" value="Unassembled WGS sequence"/>
</dbReference>
<dbReference type="GO" id="GO:0005737">
    <property type="term" value="C:cytoplasm"/>
    <property type="evidence" value="ECO:0007669"/>
    <property type="project" value="UniProtKB-SubCell"/>
</dbReference>
<evidence type="ECO:0000256" key="2">
    <source>
        <dbReference type="ARBA" id="ARBA00022490"/>
    </source>
</evidence>
<keyword evidence="3 14" id="KW-0820">tRNA-binding</keyword>
<dbReference type="AlphaFoldDB" id="A0A8J5QLV1"/>
<feature type="region of interest" description="Disordered" evidence="15">
    <location>
        <begin position="445"/>
        <end position="466"/>
    </location>
</feature>
<name>A0A8J5QLV1_9HYME</name>
<dbReference type="Pfam" id="PF25904">
    <property type="entry name" value="Tmrp11_N"/>
    <property type="match status" value="1"/>
</dbReference>
<dbReference type="GO" id="GO:0000049">
    <property type="term" value="F:tRNA binding"/>
    <property type="evidence" value="ECO:0007669"/>
    <property type="project" value="UniProtKB-UniRule"/>
</dbReference>
<dbReference type="CDD" id="cd02440">
    <property type="entry name" value="AdoMet_MTases"/>
    <property type="match status" value="1"/>
</dbReference>